<keyword evidence="5 7" id="KW-1133">Transmembrane helix</keyword>
<feature type="domain" description="Cytochrome b561" evidence="8">
    <location>
        <begin position="1"/>
        <end position="87"/>
    </location>
</feature>
<evidence type="ECO:0000313" key="10">
    <source>
        <dbReference type="Proteomes" id="UP001164929"/>
    </source>
</evidence>
<comment type="subcellular location">
    <subcellularLocation>
        <location evidence="1">Membrane</location>
    </subcellularLocation>
</comment>
<keyword evidence="4" id="KW-0249">Electron transport</keyword>
<evidence type="ECO:0000256" key="6">
    <source>
        <dbReference type="ARBA" id="ARBA00023136"/>
    </source>
</evidence>
<dbReference type="GO" id="GO:0016020">
    <property type="term" value="C:membrane"/>
    <property type="evidence" value="ECO:0007669"/>
    <property type="project" value="UniProtKB-SubCell"/>
</dbReference>
<keyword evidence="2" id="KW-0813">Transport</keyword>
<keyword evidence="3 7" id="KW-0812">Transmembrane</keyword>
<protein>
    <submittedName>
        <fullName evidence="9">Auxin-induced in root cultures protein 12-like</fullName>
    </submittedName>
</protein>
<dbReference type="InterPro" id="IPR006593">
    <property type="entry name" value="Cyt_b561/ferric_Rdtase_TM"/>
</dbReference>
<keyword evidence="6 7" id="KW-0472">Membrane</keyword>
<evidence type="ECO:0000259" key="8">
    <source>
        <dbReference type="PROSITE" id="PS50939"/>
    </source>
</evidence>
<feature type="transmembrane region" description="Helical" evidence="7">
    <location>
        <begin position="16"/>
        <end position="35"/>
    </location>
</feature>
<name>A0AAD6R1X4_9ROSI</name>
<proteinExistence type="predicted"/>
<evidence type="ECO:0000313" key="9">
    <source>
        <dbReference type="EMBL" id="KAJ7000678.1"/>
    </source>
</evidence>
<evidence type="ECO:0000256" key="4">
    <source>
        <dbReference type="ARBA" id="ARBA00022982"/>
    </source>
</evidence>
<evidence type="ECO:0000256" key="1">
    <source>
        <dbReference type="ARBA" id="ARBA00004370"/>
    </source>
</evidence>
<organism evidence="9 10">
    <name type="scientific">Populus alba x Populus x berolinensis</name>
    <dbReference type="NCBI Taxonomy" id="444605"/>
    <lineage>
        <taxon>Eukaryota</taxon>
        <taxon>Viridiplantae</taxon>
        <taxon>Streptophyta</taxon>
        <taxon>Embryophyta</taxon>
        <taxon>Tracheophyta</taxon>
        <taxon>Spermatophyta</taxon>
        <taxon>Magnoliopsida</taxon>
        <taxon>eudicotyledons</taxon>
        <taxon>Gunneridae</taxon>
        <taxon>Pentapetalae</taxon>
        <taxon>rosids</taxon>
        <taxon>fabids</taxon>
        <taxon>Malpighiales</taxon>
        <taxon>Salicaceae</taxon>
        <taxon>Saliceae</taxon>
        <taxon>Populus</taxon>
    </lineage>
</organism>
<dbReference type="PANTHER" id="PTHR23130">
    <property type="entry name" value="CYTOCHROME B561 AND DOMON DOMAIN-CONTAINING PROTEIN"/>
    <property type="match status" value="1"/>
</dbReference>
<gene>
    <name evidence="9" type="ORF">NC653_011202</name>
</gene>
<comment type="caution">
    <text evidence="9">The sequence shown here is derived from an EMBL/GenBank/DDBJ whole genome shotgun (WGS) entry which is preliminary data.</text>
</comment>
<evidence type="ECO:0000256" key="5">
    <source>
        <dbReference type="ARBA" id="ARBA00022989"/>
    </source>
</evidence>
<sequence>MTKRSSSSTMKNVHRILNTISWGTLMPIGAIIARYLKNFESADPLWFYLHISSQLVAYILGCLVGFGIGIFLGTRSHGIFNNSKSSA</sequence>
<dbReference type="Proteomes" id="UP001164929">
    <property type="component" value="Chromosome 4"/>
</dbReference>
<accession>A0AAD6R1X4</accession>
<keyword evidence="10" id="KW-1185">Reference proteome</keyword>
<dbReference type="PROSITE" id="PS50939">
    <property type="entry name" value="CYTOCHROME_B561"/>
    <property type="match status" value="1"/>
</dbReference>
<dbReference type="Gene3D" id="1.20.120.1770">
    <property type="match status" value="1"/>
</dbReference>
<dbReference type="EMBL" id="JAQIZT010000004">
    <property type="protein sequence ID" value="KAJ7000678.1"/>
    <property type="molecule type" value="Genomic_DNA"/>
</dbReference>
<dbReference type="CDD" id="cd08760">
    <property type="entry name" value="Cyt_b561_FRRS1_like"/>
    <property type="match status" value="1"/>
</dbReference>
<evidence type="ECO:0000256" key="7">
    <source>
        <dbReference type="SAM" id="Phobius"/>
    </source>
</evidence>
<feature type="transmembrane region" description="Helical" evidence="7">
    <location>
        <begin position="55"/>
        <end position="74"/>
    </location>
</feature>
<evidence type="ECO:0000256" key="3">
    <source>
        <dbReference type="ARBA" id="ARBA00022692"/>
    </source>
</evidence>
<reference evidence="9 10" key="1">
    <citation type="journal article" date="2023" name="Mol. Ecol. Resour.">
        <title>Chromosome-level genome assembly of a triploid poplar Populus alba 'Berolinensis'.</title>
        <authorList>
            <person name="Chen S."/>
            <person name="Yu Y."/>
            <person name="Wang X."/>
            <person name="Wang S."/>
            <person name="Zhang T."/>
            <person name="Zhou Y."/>
            <person name="He R."/>
            <person name="Meng N."/>
            <person name="Wang Y."/>
            <person name="Liu W."/>
            <person name="Liu Z."/>
            <person name="Liu J."/>
            <person name="Guo Q."/>
            <person name="Huang H."/>
            <person name="Sederoff R.R."/>
            <person name="Wang G."/>
            <person name="Qu G."/>
            <person name="Chen S."/>
        </authorList>
    </citation>
    <scope>NUCLEOTIDE SEQUENCE [LARGE SCALE GENOMIC DNA]</scope>
    <source>
        <strain evidence="9">SC-2020</strain>
    </source>
</reference>
<dbReference type="PANTHER" id="PTHR23130:SF167">
    <property type="entry name" value="CYTOCHROME B561 AND DOMON DOMAIN-CONTAINING PROTEIN"/>
    <property type="match status" value="1"/>
</dbReference>
<evidence type="ECO:0000256" key="2">
    <source>
        <dbReference type="ARBA" id="ARBA00022448"/>
    </source>
</evidence>
<dbReference type="AlphaFoldDB" id="A0AAD6R1X4"/>